<accession>A0A0D1YYF4</accession>
<dbReference type="RefSeq" id="XP_016240537.1">
    <property type="nucleotide sequence ID" value="XM_016375261.1"/>
</dbReference>
<evidence type="ECO:0000313" key="2">
    <source>
        <dbReference type="Proteomes" id="UP000053328"/>
    </source>
</evidence>
<dbReference type="GeneID" id="27327979"/>
<dbReference type="EMBL" id="KN847492">
    <property type="protein sequence ID" value="KIW20321.1"/>
    <property type="molecule type" value="Genomic_DNA"/>
</dbReference>
<keyword evidence="2" id="KW-1185">Reference proteome</keyword>
<evidence type="ECO:0000313" key="1">
    <source>
        <dbReference type="EMBL" id="KIW20321.1"/>
    </source>
</evidence>
<proteinExistence type="predicted"/>
<dbReference type="Proteomes" id="UP000053328">
    <property type="component" value="Unassembled WGS sequence"/>
</dbReference>
<protein>
    <recommendedName>
        <fullName evidence="3">C2H2-type domain-containing protein</fullName>
    </recommendedName>
</protein>
<dbReference type="VEuPathDB" id="FungiDB:PV08_00896"/>
<reference evidence="1 2" key="1">
    <citation type="submission" date="2015-01" db="EMBL/GenBank/DDBJ databases">
        <title>The Genome Sequence of Exophiala spinifera CBS89968.</title>
        <authorList>
            <consortium name="The Broad Institute Genomics Platform"/>
            <person name="Cuomo C."/>
            <person name="de Hoog S."/>
            <person name="Gorbushina A."/>
            <person name="Stielow B."/>
            <person name="Teixiera M."/>
            <person name="Abouelleil A."/>
            <person name="Chapman S.B."/>
            <person name="Priest M."/>
            <person name="Young S.K."/>
            <person name="Wortman J."/>
            <person name="Nusbaum C."/>
            <person name="Birren B."/>
        </authorList>
    </citation>
    <scope>NUCLEOTIDE SEQUENCE [LARGE SCALE GENOMIC DNA]</scope>
    <source>
        <strain evidence="1 2">CBS 89968</strain>
    </source>
</reference>
<dbReference type="OrthoDB" id="4155372at2759"/>
<name>A0A0D1YYF4_9EURO</name>
<organism evidence="1 2">
    <name type="scientific">Exophiala spinifera</name>
    <dbReference type="NCBI Taxonomy" id="91928"/>
    <lineage>
        <taxon>Eukaryota</taxon>
        <taxon>Fungi</taxon>
        <taxon>Dikarya</taxon>
        <taxon>Ascomycota</taxon>
        <taxon>Pezizomycotina</taxon>
        <taxon>Eurotiomycetes</taxon>
        <taxon>Chaetothyriomycetidae</taxon>
        <taxon>Chaetothyriales</taxon>
        <taxon>Herpotrichiellaceae</taxon>
        <taxon>Exophiala</taxon>
    </lineage>
</organism>
<evidence type="ECO:0008006" key="3">
    <source>
        <dbReference type="Google" id="ProtNLM"/>
    </source>
</evidence>
<dbReference type="HOGENOM" id="CLU_842061_0_0_1"/>
<gene>
    <name evidence="1" type="ORF">PV08_00896</name>
</gene>
<dbReference type="STRING" id="91928.A0A0D1YYF4"/>
<sequence>MALVPDLVDLPPPPEPITPRQAIEDLLIIIARIRHKLRTMIDWYIYPGIVPSEIEAYDPRLLILRARLESLASLSYEHLPYITDEADARAGYYLGLAVDQMLNSVLGIQKIFSNHYDRELDDKRPFAAIWETLDYRSLQLKEMSKLAPSNPRRQRPEDLRPNELGQFCRGALQISNKRDRGRISFVERKDLSEDNEQTLKAFGGAYLNWQCPECSFKVRYHVASSATSSIHSTDEVREHSGVKVQYRSSFLAKCHLYLPLSDKKSTSASAIKYGCVFCFACGKGLDRDKAAFTNPQAFAEHLEAKHRKTLPATLMLHRYDVAVAGRTEDPKKRWDLNLV</sequence>
<dbReference type="AlphaFoldDB" id="A0A0D1YYF4"/>